<comment type="function">
    <text evidence="6">Specifically methylates the pseudouridine at position 1915 (m3Psi1915) in 23S rRNA.</text>
</comment>
<comment type="subunit">
    <text evidence="6">Homodimer.</text>
</comment>
<protein>
    <recommendedName>
        <fullName evidence="6">Ribosomal RNA large subunit methyltransferase H</fullName>
        <ecNumber evidence="6">2.1.1.177</ecNumber>
    </recommendedName>
    <alternativeName>
        <fullName evidence="6">23S rRNA (pseudouridine1915-N3)-methyltransferase</fullName>
    </alternativeName>
    <alternativeName>
        <fullName evidence="6">23S rRNA m3Psi1915 methyltransferase</fullName>
    </alternativeName>
    <alternativeName>
        <fullName evidence="6">rRNA (pseudouridine-N3-)-methyltransferase RlmH</fullName>
    </alternativeName>
</protein>
<dbReference type="SUPFAM" id="SSF75217">
    <property type="entry name" value="alpha/beta knot"/>
    <property type="match status" value="1"/>
</dbReference>
<evidence type="ECO:0000256" key="4">
    <source>
        <dbReference type="ARBA" id="ARBA00022691"/>
    </source>
</evidence>
<evidence type="ECO:0000256" key="5">
    <source>
        <dbReference type="ARBA" id="ARBA00038303"/>
    </source>
</evidence>
<evidence type="ECO:0000256" key="3">
    <source>
        <dbReference type="ARBA" id="ARBA00022679"/>
    </source>
</evidence>
<evidence type="ECO:0000256" key="2">
    <source>
        <dbReference type="ARBA" id="ARBA00022603"/>
    </source>
</evidence>
<dbReference type="PANTHER" id="PTHR33603:SF1">
    <property type="entry name" value="RIBOSOMAL RNA LARGE SUBUNIT METHYLTRANSFERASE H"/>
    <property type="match status" value="1"/>
</dbReference>
<dbReference type="Proteomes" id="UP000279446">
    <property type="component" value="Unassembled WGS sequence"/>
</dbReference>
<reference evidence="7 8" key="1">
    <citation type="submission" date="2018-12" db="EMBL/GenBank/DDBJ databases">
        <authorList>
            <person name="Sun L."/>
            <person name="Chen Z."/>
        </authorList>
    </citation>
    <scope>NUCLEOTIDE SEQUENCE [LARGE SCALE GENOMIC DNA]</scope>
    <source>
        <strain evidence="7 8">DSM 15890</strain>
    </source>
</reference>
<name>A0A433YB86_9BACL</name>
<dbReference type="HAMAP" id="MF_00658">
    <property type="entry name" value="23SrRNA_methyltr_H"/>
    <property type="match status" value="1"/>
</dbReference>
<dbReference type="InterPro" id="IPR029028">
    <property type="entry name" value="Alpha/beta_knot_MTases"/>
</dbReference>
<evidence type="ECO:0000256" key="1">
    <source>
        <dbReference type="ARBA" id="ARBA00022552"/>
    </source>
</evidence>
<dbReference type="EMBL" id="RZNY01000005">
    <property type="protein sequence ID" value="RUT47121.1"/>
    <property type="molecule type" value="Genomic_DNA"/>
</dbReference>
<dbReference type="InterPro" id="IPR003742">
    <property type="entry name" value="RlmH-like"/>
</dbReference>
<feature type="binding site" evidence="6">
    <location>
        <position position="76"/>
    </location>
    <ligand>
        <name>S-adenosyl-L-methionine</name>
        <dbReference type="ChEBI" id="CHEBI:59789"/>
    </ligand>
</feature>
<organism evidence="7 8">
    <name type="scientific">Paenibacillus anaericanus</name>
    <dbReference type="NCBI Taxonomy" id="170367"/>
    <lineage>
        <taxon>Bacteria</taxon>
        <taxon>Bacillati</taxon>
        <taxon>Bacillota</taxon>
        <taxon>Bacilli</taxon>
        <taxon>Bacillales</taxon>
        <taxon>Paenibacillaceae</taxon>
        <taxon>Paenibacillus</taxon>
    </lineage>
</organism>
<comment type="caution">
    <text evidence="7">The sequence shown here is derived from an EMBL/GenBank/DDBJ whole genome shotgun (WGS) entry which is preliminary data.</text>
</comment>
<dbReference type="InterPro" id="IPR029026">
    <property type="entry name" value="tRNA_m1G_MTases_N"/>
</dbReference>
<keyword evidence="8" id="KW-1185">Reference proteome</keyword>
<dbReference type="Pfam" id="PF02590">
    <property type="entry name" value="SPOUT_MTase"/>
    <property type="match status" value="1"/>
</dbReference>
<comment type="subcellular location">
    <subcellularLocation>
        <location evidence="6">Cytoplasm</location>
    </subcellularLocation>
</comment>
<dbReference type="CDD" id="cd18081">
    <property type="entry name" value="RlmH-like"/>
    <property type="match status" value="1"/>
</dbReference>
<keyword evidence="2 6" id="KW-0489">Methyltransferase</keyword>
<dbReference type="GO" id="GO:0070038">
    <property type="term" value="F:rRNA (pseudouridine-N3-)-methyltransferase activity"/>
    <property type="evidence" value="ECO:0007669"/>
    <property type="project" value="UniProtKB-UniRule"/>
</dbReference>
<dbReference type="AlphaFoldDB" id="A0A433YB86"/>
<gene>
    <name evidence="6 7" type="primary">rlmH</name>
    <name evidence="7" type="ORF">EJP82_08015</name>
</gene>
<dbReference type="PANTHER" id="PTHR33603">
    <property type="entry name" value="METHYLTRANSFERASE"/>
    <property type="match status" value="1"/>
</dbReference>
<dbReference type="PIRSF" id="PIRSF004505">
    <property type="entry name" value="MT_bac"/>
    <property type="match status" value="1"/>
</dbReference>
<accession>A0A433YB86</accession>
<keyword evidence="4 6" id="KW-0949">S-adenosyl-L-methionine</keyword>
<dbReference type="GO" id="GO:0005737">
    <property type="term" value="C:cytoplasm"/>
    <property type="evidence" value="ECO:0007669"/>
    <property type="project" value="UniProtKB-SubCell"/>
</dbReference>
<comment type="similarity">
    <text evidence="5 6">Belongs to the RNA methyltransferase RlmH family.</text>
</comment>
<dbReference type="NCBIfam" id="TIGR00246">
    <property type="entry name" value="tRNA_RlmH_YbeA"/>
    <property type="match status" value="1"/>
</dbReference>
<evidence type="ECO:0000256" key="6">
    <source>
        <dbReference type="HAMAP-Rule" id="MF_00658"/>
    </source>
</evidence>
<sequence>MFIQIIAVGKLKEKYLVQGIAEYAKRLTPYIKFQVVEVPDEKAPETMSEAEVLAVKAREGERILAHVKSEAHVIALAIDGKLWSSEELAAELDKLGTYGTSHVVFIIGGSHGLADEVMRRAQQRMSFGRMTLPHQLMRLVLTEQVYRAVKINRGEPYHK</sequence>
<evidence type="ECO:0000313" key="7">
    <source>
        <dbReference type="EMBL" id="RUT47121.1"/>
    </source>
</evidence>
<dbReference type="OrthoDB" id="9806643at2"/>
<evidence type="ECO:0000313" key="8">
    <source>
        <dbReference type="Proteomes" id="UP000279446"/>
    </source>
</evidence>
<proteinExistence type="inferred from homology"/>
<comment type="catalytic activity">
    <reaction evidence="6">
        <text>pseudouridine(1915) in 23S rRNA + S-adenosyl-L-methionine = N(3)-methylpseudouridine(1915) in 23S rRNA + S-adenosyl-L-homocysteine + H(+)</text>
        <dbReference type="Rhea" id="RHEA:42752"/>
        <dbReference type="Rhea" id="RHEA-COMP:10221"/>
        <dbReference type="Rhea" id="RHEA-COMP:10222"/>
        <dbReference type="ChEBI" id="CHEBI:15378"/>
        <dbReference type="ChEBI" id="CHEBI:57856"/>
        <dbReference type="ChEBI" id="CHEBI:59789"/>
        <dbReference type="ChEBI" id="CHEBI:65314"/>
        <dbReference type="ChEBI" id="CHEBI:74486"/>
        <dbReference type="EC" id="2.1.1.177"/>
    </reaction>
</comment>
<dbReference type="EC" id="2.1.1.177" evidence="6"/>
<keyword evidence="3 6" id="KW-0808">Transferase</keyword>
<feature type="binding site" evidence="6">
    <location>
        <begin position="127"/>
        <end position="132"/>
    </location>
    <ligand>
        <name>S-adenosyl-L-methionine</name>
        <dbReference type="ChEBI" id="CHEBI:59789"/>
    </ligand>
</feature>
<keyword evidence="1 6" id="KW-0698">rRNA processing</keyword>
<keyword evidence="6" id="KW-0963">Cytoplasm</keyword>
<dbReference type="Gene3D" id="3.40.1280.10">
    <property type="match status" value="1"/>
</dbReference>
<dbReference type="NCBIfam" id="NF000985">
    <property type="entry name" value="PRK00103.1-3"/>
    <property type="match status" value="1"/>
</dbReference>
<dbReference type="RefSeq" id="WP_127191520.1">
    <property type="nucleotide sequence ID" value="NZ_RZNY01000005.1"/>
</dbReference>
<feature type="binding site" evidence="6">
    <location>
        <position position="108"/>
    </location>
    <ligand>
        <name>S-adenosyl-L-methionine</name>
        <dbReference type="ChEBI" id="CHEBI:59789"/>
    </ligand>
</feature>